<dbReference type="PROSITE" id="PS00893">
    <property type="entry name" value="NUDIX_BOX"/>
    <property type="match status" value="1"/>
</dbReference>
<comment type="similarity">
    <text evidence="2">Belongs to the Nudix hydrolase family. NudF subfamily.</text>
</comment>
<feature type="binding site" evidence="13">
    <location>
        <position position="112"/>
    </location>
    <ligand>
        <name>Mg(2+)</name>
        <dbReference type="ChEBI" id="CHEBI:18420"/>
        <label>1</label>
    </ligand>
</feature>
<dbReference type="GO" id="GO:0046872">
    <property type="term" value="F:metal ion binding"/>
    <property type="evidence" value="ECO:0007669"/>
    <property type="project" value="UniProtKB-KW"/>
</dbReference>
<dbReference type="GO" id="GO:0047631">
    <property type="term" value="F:ADP-ribose diphosphatase activity"/>
    <property type="evidence" value="ECO:0007669"/>
    <property type="project" value="UniProtKB-EC"/>
</dbReference>
<dbReference type="InterPro" id="IPR000086">
    <property type="entry name" value="NUDIX_hydrolase_dom"/>
</dbReference>
<evidence type="ECO:0000256" key="3">
    <source>
        <dbReference type="ARBA" id="ARBA00012453"/>
    </source>
</evidence>
<dbReference type="SUPFAM" id="SSF55811">
    <property type="entry name" value="Nudix"/>
    <property type="match status" value="1"/>
</dbReference>
<evidence type="ECO:0000313" key="17">
    <source>
        <dbReference type="Proteomes" id="UP000055702"/>
    </source>
</evidence>
<comment type="catalytic activity">
    <reaction evidence="12">
        <text>ADP-D-ribose + H2O = D-ribose 5-phosphate + AMP + 2 H(+)</text>
        <dbReference type="Rhea" id="RHEA:10412"/>
        <dbReference type="ChEBI" id="CHEBI:15377"/>
        <dbReference type="ChEBI" id="CHEBI:15378"/>
        <dbReference type="ChEBI" id="CHEBI:57967"/>
        <dbReference type="ChEBI" id="CHEBI:78346"/>
        <dbReference type="ChEBI" id="CHEBI:456215"/>
        <dbReference type="EC" id="3.6.1.13"/>
    </reaction>
</comment>
<dbReference type="RefSeq" id="WP_059744642.1">
    <property type="nucleotide sequence ID" value="NZ_JBOZOX010000007.1"/>
</dbReference>
<dbReference type="AlphaFoldDB" id="A0A106C2A9"/>
<evidence type="ECO:0000256" key="8">
    <source>
        <dbReference type="ARBA" id="ARBA00025164"/>
    </source>
</evidence>
<dbReference type="InterPro" id="IPR015797">
    <property type="entry name" value="NUDIX_hydrolase-like_dom_sf"/>
</dbReference>
<dbReference type="Gene3D" id="3.90.79.10">
    <property type="entry name" value="Nucleoside Triphosphate Pyrophosphohydrolase"/>
    <property type="match status" value="1"/>
</dbReference>
<dbReference type="EMBL" id="LRDC01000002">
    <property type="protein sequence ID" value="KVX02943.1"/>
    <property type="molecule type" value="Genomic_DNA"/>
</dbReference>
<evidence type="ECO:0000256" key="2">
    <source>
        <dbReference type="ARBA" id="ARBA00007482"/>
    </source>
</evidence>
<comment type="function">
    <text evidence="8">Acts on ADP-mannose and ADP-glucose as well as ADP-ribose. Prevents glycogen biosynthesis. The reaction catalyzed by this enzyme is a limiting step of the gluconeogenic process.</text>
</comment>
<feature type="binding site" evidence="13">
    <location>
        <position position="96"/>
    </location>
    <ligand>
        <name>Mg(2+)</name>
        <dbReference type="ChEBI" id="CHEBI:18420"/>
        <label>1</label>
    </ligand>
</feature>
<evidence type="ECO:0000256" key="12">
    <source>
        <dbReference type="ARBA" id="ARBA00049546"/>
    </source>
</evidence>
<evidence type="ECO:0000256" key="7">
    <source>
        <dbReference type="ARBA" id="ARBA00022842"/>
    </source>
</evidence>
<keyword evidence="6" id="KW-0378">Hydrolase</keyword>
<evidence type="ECO:0000259" key="15">
    <source>
        <dbReference type="PROSITE" id="PS51462"/>
    </source>
</evidence>
<name>A0A106C2A9_SHEFR</name>
<evidence type="ECO:0000256" key="1">
    <source>
        <dbReference type="ARBA" id="ARBA00001946"/>
    </source>
</evidence>
<evidence type="ECO:0000256" key="10">
    <source>
        <dbReference type="ARBA" id="ARBA00030308"/>
    </source>
</evidence>
<feature type="binding site" evidence="13">
    <location>
        <position position="164"/>
    </location>
    <ligand>
        <name>Mg(2+)</name>
        <dbReference type="ChEBI" id="CHEBI:18420"/>
        <label>1</label>
    </ligand>
</feature>
<dbReference type="NCBIfam" id="TIGR00052">
    <property type="entry name" value="nudix-type nucleoside diphosphatase, YffH/AdpP family"/>
    <property type="match status" value="1"/>
</dbReference>
<evidence type="ECO:0000256" key="9">
    <source>
        <dbReference type="ARBA" id="ARBA00030162"/>
    </source>
</evidence>
<comment type="caution">
    <text evidence="16">The sequence shown here is derived from an EMBL/GenBank/DDBJ whole genome shotgun (WGS) entry which is preliminary data.</text>
</comment>
<organism evidence="16">
    <name type="scientific">Shewanella frigidimarina</name>
    <dbReference type="NCBI Taxonomy" id="56812"/>
    <lineage>
        <taxon>Bacteria</taxon>
        <taxon>Pseudomonadati</taxon>
        <taxon>Pseudomonadota</taxon>
        <taxon>Gammaproteobacteria</taxon>
        <taxon>Alteromonadales</taxon>
        <taxon>Shewanellaceae</taxon>
        <taxon>Shewanella</taxon>
    </lineage>
</organism>
<evidence type="ECO:0000256" key="4">
    <source>
        <dbReference type="ARBA" id="ARBA00013297"/>
    </source>
</evidence>
<evidence type="ECO:0000256" key="13">
    <source>
        <dbReference type="PIRSR" id="PIRSR604385-2"/>
    </source>
</evidence>
<reference evidence="16 17" key="1">
    <citation type="submission" date="2016-01" db="EMBL/GenBank/DDBJ databases">
        <title>Draft genome of the antarctic isolate Shewanella frigidimarina Ag06-30.</title>
        <authorList>
            <person name="Parmeciano Di Noto G."/>
            <person name="Vazquez S."/>
            <person name="Mac Cormack W."/>
            <person name="Iriarte A."/>
            <person name="Quiroga C."/>
        </authorList>
    </citation>
    <scope>NUCLEOTIDE SEQUENCE [LARGE SCALE GENOMIC DNA]</scope>
    <source>
        <strain evidence="16 17">Ag06-30</strain>
    </source>
</reference>
<evidence type="ECO:0000256" key="5">
    <source>
        <dbReference type="ARBA" id="ARBA00022723"/>
    </source>
</evidence>
<dbReference type="GO" id="GO:0005829">
    <property type="term" value="C:cytosol"/>
    <property type="evidence" value="ECO:0007669"/>
    <property type="project" value="TreeGrafter"/>
</dbReference>
<evidence type="ECO:0000256" key="14">
    <source>
        <dbReference type="PIRSR" id="PIRSR604385-3"/>
    </source>
</evidence>
<dbReference type="CDD" id="cd24155">
    <property type="entry name" value="NUDIX_ADPRase"/>
    <property type="match status" value="1"/>
</dbReference>
<dbReference type="NCBIfam" id="NF008003">
    <property type="entry name" value="PRK10729.1"/>
    <property type="match status" value="1"/>
</dbReference>
<dbReference type="GO" id="GO:0019693">
    <property type="term" value="P:ribose phosphate metabolic process"/>
    <property type="evidence" value="ECO:0007669"/>
    <property type="project" value="TreeGrafter"/>
</dbReference>
<evidence type="ECO:0000313" key="16">
    <source>
        <dbReference type="EMBL" id="KVX02943.1"/>
    </source>
</evidence>
<dbReference type="PROSITE" id="PS51462">
    <property type="entry name" value="NUDIX"/>
    <property type="match status" value="1"/>
</dbReference>
<gene>
    <name evidence="16" type="primary">nudF</name>
    <name evidence="16" type="ORF">AWJ07_11600</name>
</gene>
<feature type="binding site" evidence="13">
    <location>
        <position position="116"/>
    </location>
    <ligand>
        <name>Mg(2+)</name>
        <dbReference type="ChEBI" id="CHEBI:18420"/>
        <label>1</label>
    </ligand>
</feature>
<dbReference type="Proteomes" id="UP000055702">
    <property type="component" value="Unassembled WGS sequence"/>
</dbReference>
<dbReference type="InterPro" id="IPR020084">
    <property type="entry name" value="NUDIX_hydrolase_CS"/>
</dbReference>
<dbReference type="GO" id="GO:0019144">
    <property type="term" value="F:ADP-sugar diphosphatase activity"/>
    <property type="evidence" value="ECO:0007669"/>
    <property type="project" value="TreeGrafter"/>
</dbReference>
<dbReference type="EC" id="3.6.1.13" evidence="3"/>
<comment type="cofactor">
    <cofactor evidence="1 13">
        <name>Mg(2+)</name>
        <dbReference type="ChEBI" id="CHEBI:18420"/>
    </cofactor>
</comment>
<evidence type="ECO:0000256" key="6">
    <source>
        <dbReference type="ARBA" id="ARBA00022801"/>
    </source>
</evidence>
<dbReference type="PANTHER" id="PTHR11839:SF5">
    <property type="entry name" value="ADP-RIBOSE PYROPHOSPHATASE"/>
    <property type="match status" value="1"/>
</dbReference>
<protein>
    <recommendedName>
        <fullName evidence="4">ADP-ribose pyrophosphatase</fullName>
        <ecNumber evidence="3">3.6.1.13</ecNumber>
    </recommendedName>
    <alternativeName>
        <fullName evidence="9">ADP-ribose diphosphatase</fullName>
    </alternativeName>
    <alternativeName>
        <fullName evidence="11">ADP-ribose phosphohydrolase</fullName>
    </alternativeName>
    <alternativeName>
        <fullName evidence="10">Adenosine diphosphoribose pyrophosphatase</fullName>
    </alternativeName>
</protein>
<dbReference type="InterPro" id="IPR004385">
    <property type="entry name" value="NDP_pyrophosphatase"/>
</dbReference>
<dbReference type="Pfam" id="PF00293">
    <property type="entry name" value="NUDIX"/>
    <property type="match status" value="1"/>
</dbReference>
<keyword evidence="7 13" id="KW-0460">Magnesium</keyword>
<feature type="domain" description="Nudix hydrolase" evidence="15">
    <location>
        <begin position="55"/>
        <end position="193"/>
    </location>
</feature>
<accession>A0A106C2A9</accession>
<sequence>MSEQPEIATFDVESGFSLISKKVLYKGFFQLDEYTFKHKLFNGGWSGEVTREVFERGHAVVVLPYDPVRDEIVLIEQIRVPALATTKSIWLLELVAGMIEPGEFPEQVAERELAEEAGLSLLGLTPINSYLVSPGGTSERFHLFWGHVDTTNAGGIHGLEHEHEDIRVHVVSREQAYEWINNGRIDNASTVLGIQWLMLNYQQIRDAL</sequence>
<proteinExistence type="inferred from homology"/>
<feature type="short sequence motif" description="Nudix box" evidence="14">
    <location>
        <begin position="97"/>
        <end position="119"/>
    </location>
</feature>
<evidence type="ECO:0000256" key="11">
    <source>
        <dbReference type="ARBA" id="ARBA00033056"/>
    </source>
</evidence>
<keyword evidence="5 13" id="KW-0479">Metal-binding</keyword>
<dbReference type="GO" id="GO:0006753">
    <property type="term" value="P:nucleoside phosphate metabolic process"/>
    <property type="evidence" value="ECO:0007669"/>
    <property type="project" value="TreeGrafter"/>
</dbReference>
<dbReference type="PANTHER" id="PTHR11839">
    <property type="entry name" value="UDP/ADP-SUGAR PYROPHOSPHATASE"/>
    <property type="match status" value="1"/>
</dbReference>